<reference evidence="6 7" key="1">
    <citation type="submission" date="2019-03" db="EMBL/GenBank/DDBJ databases">
        <title>Genomic Encyclopedia of Type Strains, Phase IV (KMG-IV): sequencing the most valuable type-strain genomes for metagenomic binning, comparative biology and taxonomic classification.</title>
        <authorList>
            <person name="Goeker M."/>
        </authorList>
    </citation>
    <scope>NUCLEOTIDE SEQUENCE [LARGE SCALE GENOMIC DNA]</scope>
    <source>
        <strain evidence="6 7">DSM 22958</strain>
    </source>
</reference>
<dbReference type="PROSITE" id="PS51118">
    <property type="entry name" value="HTH_HXLR"/>
    <property type="match status" value="1"/>
</dbReference>
<dbReference type="GO" id="GO:0003677">
    <property type="term" value="F:DNA binding"/>
    <property type="evidence" value="ECO:0007669"/>
    <property type="project" value="UniProtKB-KW"/>
</dbReference>
<evidence type="ECO:0000256" key="3">
    <source>
        <dbReference type="ARBA" id="ARBA00023163"/>
    </source>
</evidence>
<dbReference type="RefSeq" id="WP_132010450.1">
    <property type="nucleotide sequence ID" value="NZ_JBHUNN010000002.1"/>
</dbReference>
<dbReference type="OrthoDB" id="9782219at2"/>
<sequence length="166" mass="18873">MKWKALDAEPCSIARTLSFVGDRWSLLVLRDCFLRVRRFEEFQRRLGVTRHILADRLKRFVEAGILSRVAYQTSPERHEYVLTQKGLELYPVLMAMARWGDAWMDDGAGPPLRYRHRPCGHHFTPVMCCSECGEPLDPRAVTVEPGPGLGSEDAQLLPPARQNPAS</sequence>
<feature type="domain" description="HTH hxlR-type" evidence="5">
    <location>
        <begin position="11"/>
        <end position="108"/>
    </location>
</feature>
<dbReference type="Gene3D" id="1.10.10.10">
    <property type="entry name" value="Winged helix-like DNA-binding domain superfamily/Winged helix DNA-binding domain"/>
    <property type="match status" value="1"/>
</dbReference>
<dbReference type="AlphaFoldDB" id="A0A4R2GL21"/>
<dbReference type="InterPro" id="IPR036390">
    <property type="entry name" value="WH_DNA-bd_sf"/>
</dbReference>
<dbReference type="PANTHER" id="PTHR33204">
    <property type="entry name" value="TRANSCRIPTIONAL REGULATOR, MARR FAMILY"/>
    <property type="match status" value="1"/>
</dbReference>
<keyword evidence="2" id="KW-0238">DNA-binding</keyword>
<dbReference type="Proteomes" id="UP000294881">
    <property type="component" value="Unassembled WGS sequence"/>
</dbReference>
<evidence type="ECO:0000256" key="2">
    <source>
        <dbReference type="ARBA" id="ARBA00023125"/>
    </source>
</evidence>
<dbReference type="EMBL" id="SLWL01000020">
    <property type="protein sequence ID" value="TCO08936.1"/>
    <property type="molecule type" value="Genomic_DNA"/>
</dbReference>
<proteinExistence type="predicted"/>
<dbReference type="SUPFAM" id="SSF46785">
    <property type="entry name" value="Winged helix' DNA-binding domain"/>
    <property type="match status" value="1"/>
</dbReference>
<dbReference type="Pfam" id="PF01638">
    <property type="entry name" value="HxlR"/>
    <property type="match status" value="1"/>
</dbReference>
<keyword evidence="7" id="KW-1185">Reference proteome</keyword>
<protein>
    <submittedName>
        <fullName evidence="6">HxlR family transcriptional regulator</fullName>
    </submittedName>
</protein>
<feature type="region of interest" description="Disordered" evidence="4">
    <location>
        <begin position="142"/>
        <end position="166"/>
    </location>
</feature>
<dbReference type="InterPro" id="IPR002577">
    <property type="entry name" value="HTH_HxlR"/>
</dbReference>
<evidence type="ECO:0000313" key="7">
    <source>
        <dbReference type="Proteomes" id="UP000294881"/>
    </source>
</evidence>
<organism evidence="6 7">
    <name type="scientific">Camelimonas lactis</name>
    <dbReference type="NCBI Taxonomy" id="659006"/>
    <lineage>
        <taxon>Bacteria</taxon>
        <taxon>Pseudomonadati</taxon>
        <taxon>Pseudomonadota</taxon>
        <taxon>Alphaproteobacteria</taxon>
        <taxon>Hyphomicrobiales</taxon>
        <taxon>Chelatococcaceae</taxon>
        <taxon>Camelimonas</taxon>
    </lineage>
</organism>
<dbReference type="InterPro" id="IPR036388">
    <property type="entry name" value="WH-like_DNA-bd_sf"/>
</dbReference>
<keyword evidence="3" id="KW-0804">Transcription</keyword>
<keyword evidence="1" id="KW-0805">Transcription regulation</keyword>
<evidence type="ECO:0000256" key="1">
    <source>
        <dbReference type="ARBA" id="ARBA00023015"/>
    </source>
</evidence>
<accession>A0A4R2GL21</accession>
<dbReference type="PANTHER" id="PTHR33204:SF36">
    <property type="entry name" value="TRANSCRIPTIONAL REGULATORY PROTEIN"/>
    <property type="match status" value="1"/>
</dbReference>
<evidence type="ECO:0000256" key="4">
    <source>
        <dbReference type="SAM" id="MobiDB-lite"/>
    </source>
</evidence>
<gene>
    <name evidence="6" type="ORF">EV666_1206</name>
</gene>
<evidence type="ECO:0000259" key="5">
    <source>
        <dbReference type="PROSITE" id="PS51118"/>
    </source>
</evidence>
<evidence type="ECO:0000313" key="6">
    <source>
        <dbReference type="EMBL" id="TCO08936.1"/>
    </source>
</evidence>
<comment type="caution">
    <text evidence="6">The sequence shown here is derived from an EMBL/GenBank/DDBJ whole genome shotgun (WGS) entry which is preliminary data.</text>
</comment>
<name>A0A4R2GL21_9HYPH</name>